<feature type="chain" id="PRO_5010981108" description="HAT C-terminal dimerisation domain-containing protein" evidence="1">
    <location>
        <begin position="24"/>
        <end position="83"/>
    </location>
</feature>
<evidence type="ECO:0000313" key="5">
    <source>
        <dbReference type="Proteomes" id="UP000015101"/>
    </source>
</evidence>
<dbReference type="InParanoid" id="T1G483"/>
<dbReference type="InterPro" id="IPR008906">
    <property type="entry name" value="HATC_C_dom"/>
</dbReference>
<evidence type="ECO:0000313" key="4">
    <source>
        <dbReference type="EnsemblMetazoa" id="HelroP81061"/>
    </source>
</evidence>
<dbReference type="RefSeq" id="XP_009019086.1">
    <property type="nucleotide sequence ID" value="XM_009020838.1"/>
</dbReference>
<evidence type="ECO:0000313" key="3">
    <source>
        <dbReference type="EMBL" id="ESO02872.1"/>
    </source>
</evidence>
<organism evidence="4 5">
    <name type="scientific">Helobdella robusta</name>
    <name type="common">Californian leech</name>
    <dbReference type="NCBI Taxonomy" id="6412"/>
    <lineage>
        <taxon>Eukaryota</taxon>
        <taxon>Metazoa</taxon>
        <taxon>Spiralia</taxon>
        <taxon>Lophotrochozoa</taxon>
        <taxon>Annelida</taxon>
        <taxon>Clitellata</taxon>
        <taxon>Hirudinea</taxon>
        <taxon>Rhynchobdellida</taxon>
        <taxon>Glossiphoniidae</taxon>
        <taxon>Helobdella</taxon>
    </lineage>
</organism>
<sequence length="83" mass="9567">MSCTFPNIEILLKIFLTIPLSNASGDRSFTVLKRIKNYLRSTMGEQKLNNLVVLYIEQEIINSVDTAKIIDEYARSKARKKFI</sequence>
<dbReference type="OrthoDB" id="10037933at2759"/>
<dbReference type="InterPro" id="IPR052958">
    <property type="entry name" value="IFN-induced_PKR_regulator"/>
</dbReference>
<dbReference type="OMA" id="LAMCCID"/>
<feature type="domain" description="HAT C-terminal dimerisation" evidence="2">
    <location>
        <begin position="3"/>
        <end position="60"/>
    </location>
</feature>
<dbReference type="AlphaFoldDB" id="T1G483"/>
<protein>
    <recommendedName>
        <fullName evidence="2">HAT C-terminal dimerisation domain-containing protein</fullName>
    </recommendedName>
</protein>
<evidence type="ECO:0000256" key="1">
    <source>
        <dbReference type="SAM" id="SignalP"/>
    </source>
</evidence>
<dbReference type="Proteomes" id="UP000015101">
    <property type="component" value="Unassembled WGS sequence"/>
</dbReference>
<dbReference type="EMBL" id="AMQM01004878">
    <property type="status" value="NOT_ANNOTATED_CDS"/>
    <property type="molecule type" value="Genomic_DNA"/>
</dbReference>
<dbReference type="CTD" id="20215881"/>
<dbReference type="GO" id="GO:0046983">
    <property type="term" value="F:protein dimerization activity"/>
    <property type="evidence" value="ECO:0007669"/>
    <property type="project" value="InterPro"/>
</dbReference>
<evidence type="ECO:0000259" key="2">
    <source>
        <dbReference type="Pfam" id="PF05699"/>
    </source>
</evidence>
<dbReference type="EMBL" id="KB096716">
    <property type="protein sequence ID" value="ESO02872.1"/>
    <property type="molecule type" value="Genomic_DNA"/>
</dbReference>
<keyword evidence="1" id="KW-0732">Signal</keyword>
<reference evidence="3 5" key="2">
    <citation type="journal article" date="2013" name="Nature">
        <title>Insights into bilaterian evolution from three spiralian genomes.</title>
        <authorList>
            <person name="Simakov O."/>
            <person name="Marletaz F."/>
            <person name="Cho S.J."/>
            <person name="Edsinger-Gonzales E."/>
            <person name="Havlak P."/>
            <person name="Hellsten U."/>
            <person name="Kuo D.H."/>
            <person name="Larsson T."/>
            <person name="Lv J."/>
            <person name="Arendt D."/>
            <person name="Savage R."/>
            <person name="Osoegawa K."/>
            <person name="de Jong P."/>
            <person name="Grimwood J."/>
            <person name="Chapman J.A."/>
            <person name="Shapiro H."/>
            <person name="Aerts A."/>
            <person name="Otillar R.P."/>
            <person name="Terry A.Y."/>
            <person name="Boore J.L."/>
            <person name="Grigoriev I.V."/>
            <person name="Lindberg D.R."/>
            <person name="Seaver E.C."/>
            <person name="Weisblat D.A."/>
            <person name="Putnam N.H."/>
            <person name="Rokhsar D.S."/>
        </authorList>
    </citation>
    <scope>NUCLEOTIDE SEQUENCE</scope>
</reference>
<dbReference type="InterPro" id="IPR012337">
    <property type="entry name" value="RNaseH-like_sf"/>
</dbReference>
<reference evidence="4" key="3">
    <citation type="submission" date="2015-06" db="UniProtKB">
        <authorList>
            <consortium name="EnsemblMetazoa"/>
        </authorList>
    </citation>
    <scope>IDENTIFICATION</scope>
</reference>
<dbReference type="EnsemblMetazoa" id="HelroT81061">
    <property type="protein sequence ID" value="HelroP81061"/>
    <property type="gene ID" value="HelroG81061"/>
</dbReference>
<dbReference type="KEGG" id="hro:HELRODRAFT_81061"/>
<dbReference type="Pfam" id="PF05699">
    <property type="entry name" value="Dimer_Tnp_hAT"/>
    <property type="match status" value="1"/>
</dbReference>
<reference evidence="5" key="1">
    <citation type="submission" date="2012-12" db="EMBL/GenBank/DDBJ databases">
        <authorList>
            <person name="Hellsten U."/>
            <person name="Grimwood J."/>
            <person name="Chapman J.A."/>
            <person name="Shapiro H."/>
            <person name="Aerts A."/>
            <person name="Otillar R.P."/>
            <person name="Terry A.Y."/>
            <person name="Boore J.L."/>
            <person name="Simakov O."/>
            <person name="Marletaz F."/>
            <person name="Cho S.-J."/>
            <person name="Edsinger-Gonzales E."/>
            <person name="Havlak P."/>
            <person name="Kuo D.-H."/>
            <person name="Larsson T."/>
            <person name="Lv J."/>
            <person name="Arendt D."/>
            <person name="Savage R."/>
            <person name="Osoegawa K."/>
            <person name="de Jong P."/>
            <person name="Lindberg D.R."/>
            <person name="Seaver E.C."/>
            <person name="Weisblat D.A."/>
            <person name="Putnam N.H."/>
            <person name="Grigoriev I.V."/>
            <person name="Rokhsar D.S."/>
        </authorList>
    </citation>
    <scope>NUCLEOTIDE SEQUENCE</scope>
</reference>
<name>T1G483_HELRO</name>
<keyword evidence="5" id="KW-1185">Reference proteome</keyword>
<gene>
    <name evidence="4" type="primary">20215881</name>
    <name evidence="3" type="ORF">HELRODRAFT_81061</name>
</gene>
<dbReference type="GeneID" id="20215881"/>
<feature type="signal peptide" evidence="1">
    <location>
        <begin position="1"/>
        <end position="23"/>
    </location>
</feature>
<dbReference type="HOGENOM" id="CLU_006175_9_2_1"/>
<dbReference type="PANTHER" id="PTHR46289">
    <property type="entry name" value="52 KDA REPRESSOR OF THE INHIBITOR OF THE PROTEIN KINASE-LIKE PROTEIN-RELATED"/>
    <property type="match status" value="1"/>
</dbReference>
<dbReference type="SUPFAM" id="SSF53098">
    <property type="entry name" value="Ribonuclease H-like"/>
    <property type="match status" value="1"/>
</dbReference>
<proteinExistence type="predicted"/>
<accession>T1G483</accession>
<dbReference type="PANTHER" id="PTHR46289:SF14">
    <property type="entry name" value="DUF4371 DOMAIN-CONTAINING PROTEIN"/>
    <property type="match status" value="1"/>
</dbReference>